<dbReference type="PROSITE" id="PS51318">
    <property type="entry name" value="TAT"/>
    <property type="match status" value="1"/>
</dbReference>
<evidence type="ECO:0000313" key="2">
    <source>
        <dbReference type="EMBL" id="QOV92548.1"/>
    </source>
</evidence>
<dbReference type="InterPro" id="IPR006311">
    <property type="entry name" value="TAT_signal"/>
</dbReference>
<protein>
    <submittedName>
        <fullName evidence="2">DUF1552 domain-containing protein</fullName>
    </submittedName>
</protein>
<evidence type="ECO:0000313" key="3">
    <source>
        <dbReference type="Proteomes" id="UP000593765"/>
    </source>
</evidence>
<feature type="chain" id="PRO_5034829117" evidence="1">
    <location>
        <begin position="35"/>
        <end position="434"/>
    </location>
</feature>
<keyword evidence="1" id="KW-0732">Signal</keyword>
<name>A0A7M2X487_9BACT</name>
<gene>
    <name evidence="2" type="ORF">IPV69_25340</name>
</gene>
<organism evidence="2 3">
    <name type="scientific">Humisphaera borealis</name>
    <dbReference type="NCBI Taxonomy" id="2807512"/>
    <lineage>
        <taxon>Bacteria</taxon>
        <taxon>Pseudomonadati</taxon>
        <taxon>Planctomycetota</taxon>
        <taxon>Phycisphaerae</taxon>
        <taxon>Tepidisphaerales</taxon>
        <taxon>Tepidisphaeraceae</taxon>
        <taxon>Humisphaera</taxon>
    </lineage>
</organism>
<proteinExistence type="predicted"/>
<accession>A0A7M2X487</accession>
<dbReference type="Pfam" id="PF07586">
    <property type="entry name" value="HXXSHH"/>
    <property type="match status" value="1"/>
</dbReference>
<keyword evidence="3" id="KW-1185">Reference proteome</keyword>
<dbReference type="KEGG" id="hbs:IPV69_25340"/>
<dbReference type="Proteomes" id="UP000593765">
    <property type="component" value="Chromosome"/>
</dbReference>
<dbReference type="InterPro" id="IPR011447">
    <property type="entry name" value="DUF1552"/>
</dbReference>
<feature type="signal peptide" evidence="1">
    <location>
        <begin position="1"/>
        <end position="34"/>
    </location>
</feature>
<evidence type="ECO:0000256" key="1">
    <source>
        <dbReference type="SAM" id="SignalP"/>
    </source>
</evidence>
<dbReference type="AlphaFoldDB" id="A0A7M2X487"/>
<dbReference type="EMBL" id="CP063458">
    <property type="protein sequence ID" value="QOV92548.1"/>
    <property type="molecule type" value="Genomic_DNA"/>
</dbReference>
<sequence length="434" mass="46908">MAITKKHLSRRSFLSAAGVSLALPWFDAMLPALATPAQAAAATNAPRRFVAINHGLGIHTPFLVPKETGRDYTLTPYLEPLKDLRSDFTVFSGLSHPEQNGANGHTSELTILTSAKHPGLPGFKNSISFDQYLIEKLTPDTRFPYLTLNASGNGDSISWSGSGVNIPADGSPSKLFQRLFVNGTPSEVKQQMREVQRGRSILDTVNGRAKTLSSKLGGRDREKFDQYLTSVRELEGRLQASEGWVNKPKPQVAIKAPTDIPDRTEIIGRARLMNEMIVLALQTDSTRFITLKTAGGGEVPKIAGVDTGWHDLSHHGQDEQKIEELSLIEKAEFQEHANLLKSLKTAKDANGSVLDTTTVFITSNLGSASSHSWRDLPVLVAGGGYKHAGHVAAGGKGNDNARLCNLFVAMARKMGVDTNQFGTNDGTGVKGFEV</sequence>
<reference evidence="2 3" key="1">
    <citation type="submission" date="2020-10" db="EMBL/GenBank/DDBJ databases">
        <title>Wide distribution of Phycisphaera-like planctomycetes from WD2101 soil group in peatlands and genome analysis of the first cultivated representative.</title>
        <authorList>
            <person name="Dedysh S.N."/>
            <person name="Beletsky A.V."/>
            <person name="Ivanova A."/>
            <person name="Kulichevskaya I.S."/>
            <person name="Suzina N.E."/>
            <person name="Philippov D.A."/>
            <person name="Rakitin A.L."/>
            <person name="Mardanov A.V."/>
            <person name="Ravin N.V."/>
        </authorList>
    </citation>
    <scope>NUCLEOTIDE SEQUENCE [LARGE SCALE GENOMIC DNA]</scope>
    <source>
        <strain evidence="2 3">M1803</strain>
    </source>
</reference>